<evidence type="ECO:0000256" key="1">
    <source>
        <dbReference type="SAM" id="MobiDB-lite"/>
    </source>
</evidence>
<name>A0A9J5YMQ1_SOLCO</name>
<accession>A0A9J5YMQ1</accession>
<comment type="caution">
    <text evidence="2">The sequence shown here is derived from an EMBL/GenBank/DDBJ whole genome shotgun (WGS) entry which is preliminary data.</text>
</comment>
<dbReference type="Proteomes" id="UP000824120">
    <property type="component" value="Chromosome 6"/>
</dbReference>
<organism evidence="2 3">
    <name type="scientific">Solanum commersonii</name>
    <name type="common">Commerson's wild potato</name>
    <name type="synonym">Commerson's nightshade</name>
    <dbReference type="NCBI Taxonomy" id="4109"/>
    <lineage>
        <taxon>Eukaryota</taxon>
        <taxon>Viridiplantae</taxon>
        <taxon>Streptophyta</taxon>
        <taxon>Embryophyta</taxon>
        <taxon>Tracheophyta</taxon>
        <taxon>Spermatophyta</taxon>
        <taxon>Magnoliopsida</taxon>
        <taxon>eudicotyledons</taxon>
        <taxon>Gunneridae</taxon>
        <taxon>Pentapetalae</taxon>
        <taxon>asterids</taxon>
        <taxon>lamiids</taxon>
        <taxon>Solanales</taxon>
        <taxon>Solanaceae</taxon>
        <taxon>Solanoideae</taxon>
        <taxon>Solaneae</taxon>
        <taxon>Solanum</taxon>
    </lineage>
</organism>
<evidence type="ECO:0000313" key="2">
    <source>
        <dbReference type="EMBL" id="KAG5601689.1"/>
    </source>
</evidence>
<protein>
    <submittedName>
        <fullName evidence="2">Uncharacterized protein</fullName>
    </submittedName>
</protein>
<feature type="compositionally biased region" description="Basic and acidic residues" evidence="1">
    <location>
        <begin position="75"/>
        <end position="90"/>
    </location>
</feature>
<reference evidence="2 3" key="1">
    <citation type="submission" date="2020-09" db="EMBL/GenBank/DDBJ databases">
        <title>De no assembly of potato wild relative species, Solanum commersonii.</title>
        <authorList>
            <person name="Cho K."/>
        </authorList>
    </citation>
    <scope>NUCLEOTIDE SEQUENCE [LARGE SCALE GENOMIC DNA]</scope>
    <source>
        <strain evidence="2">LZ3.2</strain>
        <tissue evidence="2">Leaf</tissue>
    </source>
</reference>
<dbReference type="EMBL" id="JACXVP010000006">
    <property type="protein sequence ID" value="KAG5601689.1"/>
    <property type="molecule type" value="Genomic_DNA"/>
</dbReference>
<keyword evidence="3" id="KW-1185">Reference proteome</keyword>
<gene>
    <name evidence="2" type="ORF">H5410_033059</name>
</gene>
<evidence type="ECO:0000313" key="3">
    <source>
        <dbReference type="Proteomes" id="UP000824120"/>
    </source>
</evidence>
<proteinExistence type="predicted"/>
<sequence>MRWNQREIACPNADSISRFHIVIWYRMVKRLLSALPPKDYKYQETSELEKNSNFVIKSSQTQKGATLDYTNMNKKNKETDRKEQEKRRGEQTVGDGGVWPSTYFADGVKIDGCSPEIERRCKLHHSTNLRTGQSKTLGDGGLGRWAVALGLMEER</sequence>
<feature type="region of interest" description="Disordered" evidence="1">
    <location>
        <begin position="65"/>
        <end position="98"/>
    </location>
</feature>
<dbReference type="AlphaFoldDB" id="A0A9J5YMQ1"/>